<feature type="transmembrane region" description="Helical" evidence="1">
    <location>
        <begin position="151"/>
        <end position="175"/>
    </location>
</feature>
<feature type="transmembrane region" description="Helical" evidence="1">
    <location>
        <begin position="125"/>
        <end position="145"/>
    </location>
</feature>
<keyword evidence="1" id="KW-0472">Membrane</keyword>
<feature type="transmembrane region" description="Helical" evidence="1">
    <location>
        <begin position="34"/>
        <end position="57"/>
    </location>
</feature>
<dbReference type="RefSeq" id="WP_203627604.1">
    <property type="nucleotide sequence ID" value="NZ_BOLQ01000014.1"/>
</dbReference>
<proteinExistence type="predicted"/>
<comment type="caution">
    <text evidence="2">The sequence shown here is derived from an EMBL/GenBank/DDBJ whole genome shotgun (WGS) entry which is preliminary data.</text>
</comment>
<gene>
    <name evidence="2" type="ORF">ACFQ4P_05870</name>
</gene>
<keyword evidence="1" id="KW-0812">Transmembrane</keyword>
<name>A0ABW4CJI2_9LACO</name>
<dbReference type="Pfam" id="PF03729">
    <property type="entry name" value="DUF308"/>
    <property type="match status" value="2"/>
</dbReference>
<feature type="transmembrane region" description="Helical" evidence="1">
    <location>
        <begin position="7"/>
        <end position="28"/>
    </location>
</feature>
<evidence type="ECO:0000313" key="2">
    <source>
        <dbReference type="EMBL" id="MFD1429770.1"/>
    </source>
</evidence>
<evidence type="ECO:0000313" key="3">
    <source>
        <dbReference type="Proteomes" id="UP001597196"/>
    </source>
</evidence>
<sequence length="179" mass="19411">MFRQTHFGFDWGEFITGIALLIGAVVMLRNPGATLLTLTFIFAIIAITRGIATLAAWSKLRQFTGKLSWLSLLAGIADLVLGVLFLFQPGLGTVTLTYLFAGWFLIDSLASLFNAGHLRQAGTGWVVIEVILDLLAVFVGVMLLMNPVTSMVSIVTLLAMFFGIFGVNAIVVAFARRNI</sequence>
<dbReference type="InterPro" id="IPR052712">
    <property type="entry name" value="Acid_resist_chaperone_HdeD"/>
</dbReference>
<reference evidence="3" key="1">
    <citation type="journal article" date="2019" name="Int. J. Syst. Evol. Microbiol.">
        <title>The Global Catalogue of Microorganisms (GCM) 10K type strain sequencing project: providing services to taxonomists for standard genome sequencing and annotation.</title>
        <authorList>
            <consortium name="The Broad Institute Genomics Platform"/>
            <consortium name="The Broad Institute Genome Sequencing Center for Infectious Disease"/>
            <person name="Wu L."/>
            <person name="Ma J."/>
        </authorList>
    </citation>
    <scope>NUCLEOTIDE SEQUENCE [LARGE SCALE GENOMIC DNA]</scope>
    <source>
        <strain evidence="3">CCM 8980</strain>
    </source>
</reference>
<keyword evidence="1" id="KW-1133">Transmembrane helix</keyword>
<organism evidence="2 3">
    <name type="scientific">Lacticaseibacillus mingshuiensis</name>
    <dbReference type="NCBI Taxonomy" id="2799574"/>
    <lineage>
        <taxon>Bacteria</taxon>
        <taxon>Bacillati</taxon>
        <taxon>Bacillota</taxon>
        <taxon>Bacilli</taxon>
        <taxon>Lactobacillales</taxon>
        <taxon>Lactobacillaceae</taxon>
        <taxon>Lacticaseibacillus</taxon>
    </lineage>
</organism>
<dbReference type="PANTHER" id="PTHR34989:SF1">
    <property type="entry name" value="PROTEIN HDED"/>
    <property type="match status" value="1"/>
</dbReference>
<dbReference type="Proteomes" id="UP001597196">
    <property type="component" value="Unassembled WGS sequence"/>
</dbReference>
<protein>
    <submittedName>
        <fullName evidence="2">HdeD family acid-resistance protein</fullName>
    </submittedName>
</protein>
<feature type="transmembrane region" description="Helical" evidence="1">
    <location>
        <begin position="93"/>
        <end position="113"/>
    </location>
</feature>
<evidence type="ECO:0000256" key="1">
    <source>
        <dbReference type="SAM" id="Phobius"/>
    </source>
</evidence>
<dbReference type="EMBL" id="JBHTOC010000007">
    <property type="protein sequence ID" value="MFD1429770.1"/>
    <property type="molecule type" value="Genomic_DNA"/>
</dbReference>
<dbReference type="PANTHER" id="PTHR34989">
    <property type="entry name" value="PROTEIN HDED"/>
    <property type="match status" value="1"/>
</dbReference>
<accession>A0ABW4CJI2</accession>
<keyword evidence="3" id="KW-1185">Reference proteome</keyword>
<dbReference type="InterPro" id="IPR005325">
    <property type="entry name" value="DUF308_memb"/>
</dbReference>
<feature type="transmembrane region" description="Helical" evidence="1">
    <location>
        <begin position="69"/>
        <end position="87"/>
    </location>
</feature>